<evidence type="ECO:0000313" key="2">
    <source>
        <dbReference type="EMBL" id="QOY89429.1"/>
    </source>
</evidence>
<protein>
    <submittedName>
        <fullName evidence="2">Zf-HC2 domain-containing protein</fullName>
    </submittedName>
</protein>
<dbReference type="RefSeq" id="WP_194451091.1">
    <property type="nucleotide sequence ID" value="NZ_CP063849.1"/>
</dbReference>
<gene>
    <name evidence="2" type="ORF">IRI77_05595</name>
</gene>
<feature type="domain" description="Putative zinc-finger" evidence="1">
    <location>
        <begin position="13"/>
        <end position="46"/>
    </location>
</feature>
<dbReference type="Gene3D" id="1.10.10.1320">
    <property type="entry name" value="Anti-sigma factor, zinc-finger domain"/>
    <property type="match status" value="1"/>
</dbReference>
<dbReference type="KEGG" id="pfer:IRI77_05595"/>
<name>A0A7S7NUG5_PALFE</name>
<evidence type="ECO:0000313" key="3">
    <source>
        <dbReference type="Proteomes" id="UP000593892"/>
    </source>
</evidence>
<dbReference type="Proteomes" id="UP000593892">
    <property type="component" value="Chromosome"/>
</dbReference>
<accession>A0A7S7NUG5</accession>
<proteinExistence type="predicted"/>
<reference evidence="2 3" key="1">
    <citation type="submission" date="2020-10" db="EMBL/GenBank/DDBJ databases">
        <title>Complete genome sequence of Paludibaculum fermentans P105T, a facultatively anaerobic acidobacterium capable of dissimilatory Fe(III) reduction.</title>
        <authorList>
            <person name="Dedysh S.N."/>
            <person name="Beletsky A.V."/>
            <person name="Kulichevskaya I.S."/>
            <person name="Mardanov A.V."/>
            <person name="Ravin N.V."/>
        </authorList>
    </citation>
    <scope>NUCLEOTIDE SEQUENCE [LARGE SCALE GENOMIC DNA]</scope>
    <source>
        <strain evidence="2 3">P105</strain>
    </source>
</reference>
<organism evidence="2 3">
    <name type="scientific">Paludibaculum fermentans</name>
    <dbReference type="NCBI Taxonomy" id="1473598"/>
    <lineage>
        <taxon>Bacteria</taxon>
        <taxon>Pseudomonadati</taxon>
        <taxon>Acidobacteriota</taxon>
        <taxon>Terriglobia</taxon>
        <taxon>Bryobacterales</taxon>
        <taxon>Bryobacteraceae</taxon>
        <taxon>Paludibaculum</taxon>
    </lineage>
</organism>
<dbReference type="AlphaFoldDB" id="A0A7S7NUG5"/>
<evidence type="ECO:0000259" key="1">
    <source>
        <dbReference type="Pfam" id="PF13490"/>
    </source>
</evidence>
<sequence>MTTHQHDKRDPACLEVFAKLSEYVDGELDAVECQEVEAHIADCPPCVEFLQSLKRCVAAERQFQGREECGPVPPELEQRLKSAWQAALARRHHA</sequence>
<keyword evidence="3" id="KW-1185">Reference proteome</keyword>
<dbReference type="InterPro" id="IPR041916">
    <property type="entry name" value="Anti_sigma_zinc_sf"/>
</dbReference>
<dbReference type="EMBL" id="CP063849">
    <property type="protein sequence ID" value="QOY89429.1"/>
    <property type="molecule type" value="Genomic_DNA"/>
</dbReference>
<dbReference type="InterPro" id="IPR027383">
    <property type="entry name" value="Znf_put"/>
</dbReference>
<dbReference type="Pfam" id="PF13490">
    <property type="entry name" value="zf-HC2"/>
    <property type="match status" value="1"/>
</dbReference>